<evidence type="ECO:0000313" key="2">
    <source>
        <dbReference type="EMBL" id="SFQ60333.1"/>
    </source>
</evidence>
<keyword evidence="3" id="KW-1185">Reference proteome</keyword>
<evidence type="ECO:0000313" key="3">
    <source>
        <dbReference type="Proteomes" id="UP000198727"/>
    </source>
</evidence>
<sequence>MTREPAGGFRSAATERVLTLLTGVVLVVLGGLVLLVSFGVLGTYRATRPVLDPIAVDWVGRQPPTLVRVVVLVLAVALVGFGLWWLVRSLRPQPRPDVTLDDAPGHELTVTAAALTTAVRADAEAVTGVRRARVRTVGAAGRPALRLTLWLAPGTDLRQVWAELDGRVLARARESLGLETLPATIHLELDAGERPRVH</sequence>
<dbReference type="RefSeq" id="WP_092534932.1">
    <property type="nucleotide sequence ID" value="NZ_FOWW01000010.1"/>
</dbReference>
<accession>A0A1I5ZVG5</accession>
<feature type="transmembrane region" description="Helical" evidence="1">
    <location>
        <begin position="20"/>
        <end position="46"/>
    </location>
</feature>
<organism evidence="2 3">
    <name type="scientific">Amycolatopsis arida</name>
    <dbReference type="NCBI Taxonomy" id="587909"/>
    <lineage>
        <taxon>Bacteria</taxon>
        <taxon>Bacillati</taxon>
        <taxon>Actinomycetota</taxon>
        <taxon>Actinomycetes</taxon>
        <taxon>Pseudonocardiales</taxon>
        <taxon>Pseudonocardiaceae</taxon>
        <taxon>Amycolatopsis</taxon>
    </lineage>
</organism>
<evidence type="ECO:0000256" key="1">
    <source>
        <dbReference type="SAM" id="Phobius"/>
    </source>
</evidence>
<keyword evidence="1" id="KW-1133">Transmembrane helix</keyword>
<name>A0A1I5ZVG5_9PSEU</name>
<dbReference type="Proteomes" id="UP000198727">
    <property type="component" value="Unassembled WGS sequence"/>
</dbReference>
<gene>
    <name evidence="2" type="ORF">SAMN05421810_110157</name>
</gene>
<protein>
    <recommendedName>
        <fullName evidence="4">Alkaline shock response membrane anchor protein AmaP</fullName>
    </recommendedName>
</protein>
<keyword evidence="1" id="KW-0472">Membrane</keyword>
<dbReference type="AlphaFoldDB" id="A0A1I5ZVG5"/>
<reference evidence="3" key="1">
    <citation type="submission" date="2016-10" db="EMBL/GenBank/DDBJ databases">
        <authorList>
            <person name="Varghese N."/>
            <person name="Submissions S."/>
        </authorList>
    </citation>
    <scope>NUCLEOTIDE SEQUENCE [LARGE SCALE GENOMIC DNA]</scope>
    <source>
        <strain evidence="3">CGMCC 4.5579</strain>
    </source>
</reference>
<proteinExistence type="predicted"/>
<evidence type="ECO:0008006" key="4">
    <source>
        <dbReference type="Google" id="ProtNLM"/>
    </source>
</evidence>
<dbReference type="OrthoDB" id="5186521at2"/>
<dbReference type="STRING" id="587909.SAMN05421810_110157"/>
<keyword evidence="1" id="KW-0812">Transmembrane</keyword>
<dbReference type="EMBL" id="FOWW01000010">
    <property type="protein sequence ID" value="SFQ60333.1"/>
    <property type="molecule type" value="Genomic_DNA"/>
</dbReference>
<feature type="transmembrane region" description="Helical" evidence="1">
    <location>
        <begin position="66"/>
        <end position="87"/>
    </location>
</feature>